<proteinExistence type="predicted"/>
<keyword evidence="2" id="KW-0012">Acyltransferase</keyword>
<dbReference type="GO" id="GO:0016747">
    <property type="term" value="F:acyltransferase activity, transferring groups other than amino-acyl groups"/>
    <property type="evidence" value="ECO:0007669"/>
    <property type="project" value="InterPro"/>
</dbReference>
<keyword evidence="2" id="KW-0808">Transferase</keyword>
<name>A0A6A6TZ69_9PEZI</name>
<dbReference type="EMBL" id="MU004240">
    <property type="protein sequence ID" value="KAF2665375.1"/>
    <property type="molecule type" value="Genomic_DNA"/>
</dbReference>
<dbReference type="Pfam" id="PF13302">
    <property type="entry name" value="Acetyltransf_3"/>
    <property type="match status" value="1"/>
</dbReference>
<dbReference type="SUPFAM" id="SSF55729">
    <property type="entry name" value="Acyl-CoA N-acyltransferases (Nat)"/>
    <property type="match status" value="1"/>
</dbReference>
<evidence type="ECO:0000313" key="2">
    <source>
        <dbReference type="EMBL" id="KAF2665375.1"/>
    </source>
</evidence>
<dbReference type="CDD" id="cd04301">
    <property type="entry name" value="NAT_SF"/>
    <property type="match status" value="1"/>
</dbReference>
<evidence type="ECO:0000259" key="1">
    <source>
        <dbReference type="PROSITE" id="PS51186"/>
    </source>
</evidence>
<dbReference type="Gene3D" id="3.40.630.30">
    <property type="match status" value="1"/>
</dbReference>
<dbReference type="PANTHER" id="PTHR43415:SF3">
    <property type="entry name" value="GNAT-FAMILY ACETYLTRANSFERASE"/>
    <property type="match status" value="1"/>
</dbReference>
<keyword evidence="3" id="KW-1185">Reference proteome</keyword>
<sequence>MEFASAYKSARLQYRAMEDNEEDRKFIHENIQTDPTTLALSCGIINPQKKSDTEKLIKIITENTIVCVIISLPQPPKEPTTPISVHANFSTEGSKDGDDIKDSIIKPEPIGFVHVRKSHSGNAQLGIALVEKYQGKGYGPEAINWAVDHTFNYTQHHRVEIQCLDFNVFAQKAYERLGFVEEGRMRECAFFKRKWHDIIMFSMLESDWMKLRGLE</sequence>
<evidence type="ECO:0000313" key="3">
    <source>
        <dbReference type="Proteomes" id="UP000799302"/>
    </source>
</evidence>
<dbReference type="InterPro" id="IPR016181">
    <property type="entry name" value="Acyl_CoA_acyltransferase"/>
</dbReference>
<organism evidence="2 3">
    <name type="scientific">Microthyrium microscopicum</name>
    <dbReference type="NCBI Taxonomy" id="703497"/>
    <lineage>
        <taxon>Eukaryota</taxon>
        <taxon>Fungi</taxon>
        <taxon>Dikarya</taxon>
        <taxon>Ascomycota</taxon>
        <taxon>Pezizomycotina</taxon>
        <taxon>Dothideomycetes</taxon>
        <taxon>Dothideomycetes incertae sedis</taxon>
        <taxon>Microthyriales</taxon>
        <taxon>Microthyriaceae</taxon>
        <taxon>Microthyrium</taxon>
    </lineage>
</organism>
<reference evidence="2" key="1">
    <citation type="journal article" date="2020" name="Stud. Mycol.">
        <title>101 Dothideomycetes genomes: a test case for predicting lifestyles and emergence of pathogens.</title>
        <authorList>
            <person name="Haridas S."/>
            <person name="Albert R."/>
            <person name="Binder M."/>
            <person name="Bloem J."/>
            <person name="Labutti K."/>
            <person name="Salamov A."/>
            <person name="Andreopoulos B."/>
            <person name="Baker S."/>
            <person name="Barry K."/>
            <person name="Bills G."/>
            <person name="Bluhm B."/>
            <person name="Cannon C."/>
            <person name="Castanera R."/>
            <person name="Culley D."/>
            <person name="Daum C."/>
            <person name="Ezra D."/>
            <person name="Gonzalez J."/>
            <person name="Henrissat B."/>
            <person name="Kuo A."/>
            <person name="Liang C."/>
            <person name="Lipzen A."/>
            <person name="Lutzoni F."/>
            <person name="Magnuson J."/>
            <person name="Mondo S."/>
            <person name="Nolan M."/>
            <person name="Ohm R."/>
            <person name="Pangilinan J."/>
            <person name="Park H.-J."/>
            <person name="Ramirez L."/>
            <person name="Alfaro M."/>
            <person name="Sun H."/>
            <person name="Tritt A."/>
            <person name="Yoshinaga Y."/>
            <person name="Zwiers L.-H."/>
            <person name="Turgeon B."/>
            <person name="Goodwin S."/>
            <person name="Spatafora J."/>
            <person name="Crous P."/>
            <person name="Grigoriev I."/>
        </authorList>
    </citation>
    <scope>NUCLEOTIDE SEQUENCE</scope>
    <source>
        <strain evidence="2">CBS 115976</strain>
    </source>
</reference>
<dbReference type="OrthoDB" id="64477at2759"/>
<dbReference type="AlphaFoldDB" id="A0A6A6TZ69"/>
<gene>
    <name evidence="2" type="ORF">BT63DRAFT_62833</name>
</gene>
<feature type="domain" description="N-acetyltransferase" evidence="1">
    <location>
        <begin position="55"/>
        <end position="205"/>
    </location>
</feature>
<dbReference type="Proteomes" id="UP000799302">
    <property type="component" value="Unassembled WGS sequence"/>
</dbReference>
<protein>
    <submittedName>
        <fullName evidence="2">Acyl-CoA N-acyltransferase</fullName>
    </submittedName>
</protein>
<dbReference type="PROSITE" id="PS51186">
    <property type="entry name" value="GNAT"/>
    <property type="match status" value="1"/>
</dbReference>
<dbReference type="PANTHER" id="PTHR43415">
    <property type="entry name" value="SPERMIDINE N(1)-ACETYLTRANSFERASE"/>
    <property type="match status" value="1"/>
</dbReference>
<accession>A0A6A6TZ69</accession>
<dbReference type="InterPro" id="IPR000182">
    <property type="entry name" value="GNAT_dom"/>
</dbReference>